<proteinExistence type="predicted"/>
<comment type="caution">
    <text evidence="1">The sequence shown here is derived from an EMBL/GenBank/DDBJ whole genome shotgun (WGS) entry which is preliminary data.</text>
</comment>
<sequence>MEGLHCAMSNAVSSRLIRGIKLGSFDITLSHLFYADDVVITIDWNSRDIDNIICVLNVFYLASGVRINIPKSNLYGIGVSNDEISFLASRTGCVACSFPFTHLGLPIGANMNLTSSWSVLIDRFQKRLALWKANLLSIGGHLTLFKAVLSSLGIYYLLNFKAPETILNTLESIRSRFFWGGSQNSKNIAWVKWSQVLPSFDKGGLNIGCLKAFNLALLQKWRWRMFSSPNTLWVNTIKALHGQDSGLDNKGCSFNGTWSRIVGTSNFLHSKDIIPLNSFRFKVGYGTRIRFWKDIWIGDSPLLTRYNRLYRLDQDKDCLIIDRIVNGRWNWNWSRANIGIQNMAYLRLTDGNKPN</sequence>
<keyword evidence="2" id="KW-1185">Reference proteome</keyword>
<dbReference type="EMBL" id="BQNB010016659">
    <property type="protein sequence ID" value="GJT54284.1"/>
    <property type="molecule type" value="Genomic_DNA"/>
</dbReference>
<dbReference type="PANTHER" id="PTHR33116:SF79">
    <property type="entry name" value="REVERSE TRANSCRIPTASE DOMAIN, ZINC FINGER, CCHC-TYPE-RELATED"/>
    <property type="match status" value="1"/>
</dbReference>
<accession>A0ABQ5ETU6</accession>
<dbReference type="Proteomes" id="UP001151760">
    <property type="component" value="Unassembled WGS sequence"/>
</dbReference>
<gene>
    <name evidence="1" type="ORF">Tco_0989338</name>
</gene>
<reference evidence="1" key="1">
    <citation type="journal article" date="2022" name="Int. J. Mol. Sci.">
        <title>Draft Genome of Tanacetum Coccineum: Genomic Comparison of Closely Related Tanacetum-Family Plants.</title>
        <authorList>
            <person name="Yamashiro T."/>
            <person name="Shiraishi A."/>
            <person name="Nakayama K."/>
            <person name="Satake H."/>
        </authorList>
    </citation>
    <scope>NUCLEOTIDE SEQUENCE</scope>
</reference>
<name>A0ABQ5ETU6_9ASTR</name>
<evidence type="ECO:0000313" key="2">
    <source>
        <dbReference type="Proteomes" id="UP001151760"/>
    </source>
</evidence>
<evidence type="ECO:0008006" key="3">
    <source>
        <dbReference type="Google" id="ProtNLM"/>
    </source>
</evidence>
<dbReference type="PANTHER" id="PTHR33116">
    <property type="entry name" value="REVERSE TRANSCRIPTASE ZINC-BINDING DOMAIN-CONTAINING PROTEIN-RELATED-RELATED"/>
    <property type="match status" value="1"/>
</dbReference>
<reference evidence="1" key="2">
    <citation type="submission" date="2022-01" db="EMBL/GenBank/DDBJ databases">
        <authorList>
            <person name="Yamashiro T."/>
            <person name="Shiraishi A."/>
            <person name="Satake H."/>
            <person name="Nakayama K."/>
        </authorList>
    </citation>
    <scope>NUCLEOTIDE SEQUENCE</scope>
</reference>
<protein>
    <recommendedName>
        <fullName evidence="3">Reverse transcriptase domain-containing protein</fullName>
    </recommendedName>
</protein>
<evidence type="ECO:0000313" key="1">
    <source>
        <dbReference type="EMBL" id="GJT54284.1"/>
    </source>
</evidence>
<organism evidence="1 2">
    <name type="scientific">Tanacetum coccineum</name>
    <dbReference type="NCBI Taxonomy" id="301880"/>
    <lineage>
        <taxon>Eukaryota</taxon>
        <taxon>Viridiplantae</taxon>
        <taxon>Streptophyta</taxon>
        <taxon>Embryophyta</taxon>
        <taxon>Tracheophyta</taxon>
        <taxon>Spermatophyta</taxon>
        <taxon>Magnoliopsida</taxon>
        <taxon>eudicotyledons</taxon>
        <taxon>Gunneridae</taxon>
        <taxon>Pentapetalae</taxon>
        <taxon>asterids</taxon>
        <taxon>campanulids</taxon>
        <taxon>Asterales</taxon>
        <taxon>Asteraceae</taxon>
        <taxon>Asteroideae</taxon>
        <taxon>Anthemideae</taxon>
        <taxon>Anthemidinae</taxon>
        <taxon>Tanacetum</taxon>
    </lineage>
</organism>